<accession>A0A179CLG8</accession>
<dbReference type="Gene3D" id="3.10.290.10">
    <property type="entry name" value="RNA-binding S4 domain"/>
    <property type="match status" value="1"/>
</dbReference>
<feature type="domain" description="RNA-binding S4" evidence="2">
    <location>
        <begin position="183"/>
        <end position="242"/>
    </location>
</feature>
<proteinExistence type="predicted"/>
<dbReference type="PROSITE" id="PS50889">
    <property type="entry name" value="S4"/>
    <property type="match status" value="1"/>
</dbReference>
<sequence>MNDGIYQHFRKEERPTIDQVASLISEAELNYAPVLTDFLNPRERFIAQALIGKSSTIQMVTQGGYQNADRKRVLFYPQYFEPQVENFEIQVLEVDYPVKFASLHHGQILGALVHSGITRDVLGDIITDGTRWQLIVEKKIAPFLVSQLDRIGRTKVKLNPKELSELLTPESAWQEAYLLISSQRIDRIIASSYHLSRGKAKELIENAKVQVNWMEVDRPDYVINIRDIISVRGYGRIRFDAILGTTHKGKLKVEMAIIRK</sequence>
<evidence type="ECO:0000313" key="3">
    <source>
        <dbReference type="EMBL" id="OAQ07392.1"/>
    </source>
</evidence>
<dbReference type="InterPro" id="IPR036986">
    <property type="entry name" value="S4_RNA-bd_sf"/>
</dbReference>
<dbReference type="Pfam" id="PF01479">
    <property type="entry name" value="S4"/>
    <property type="match status" value="1"/>
</dbReference>
<dbReference type="InterPro" id="IPR002942">
    <property type="entry name" value="S4_RNA-bd"/>
</dbReference>
<dbReference type="OrthoDB" id="9812787at2"/>
<dbReference type="RefSeq" id="WP_064207768.1">
    <property type="nucleotide sequence ID" value="NZ_LVKC01000020.1"/>
</dbReference>
<evidence type="ECO:0000259" key="2">
    <source>
        <dbReference type="SMART" id="SM00363"/>
    </source>
</evidence>
<dbReference type="AlphaFoldDB" id="A0A179CLG8"/>
<gene>
    <name evidence="3" type="ORF">A3O14_05990</name>
</gene>
<dbReference type="SUPFAM" id="SSF55174">
    <property type="entry name" value="Alpha-L RNA-binding motif"/>
    <property type="match status" value="1"/>
</dbReference>
<evidence type="ECO:0000313" key="4">
    <source>
        <dbReference type="Proteomes" id="UP000078520"/>
    </source>
</evidence>
<dbReference type="Gene3D" id="3.30.1370.160">
    <property type="match status" value="1"/>
</dbReference>
<dbReference type="Gene3D" id="3.30.70.330">
    <property type="match status" value="1"/>
</dbReference>
<dbReference type="InterPro" id="IPR012677">
    <property type="entry name" value="Nucleotide-bd_a/b_plait_sf"/>
</dbReference>
<evidence type="ECO:0000256" key="1">
    <source>
        <dbReference type="PROSITE-ProRule" id="PRU00182"/>
    </source>
</evidence>
<keyword evidence="1" id="KW-0694">RNA-binding</keyword>
<dbReference type="InterPro" id="IPR040591">
    <property type="entry name" value="RqcP2_RBD"/>
</dbReference>
<organism evidence="3 4">
    <name type="scientific">Ligilactobacillus aviarius</name>
    <dbReference type="NCBI Taxonomy" id="1606"/>
    <lineage>
        <taxon>Bacteria</taxon>
        <taxon>Bacillati</taxon>
        <taxon>Bacillota</taxon>
        <taxon>Bacilli</taxon>
        <taxon>Lactobacillales</taxon>
        <taxon>Lactobacillaceae</taxon>
        <taxon>Ligilactobacillus</taxon>
    </lineage>
</organism>
<dbReference type="PANTHER" id="PTHR13633">
    <property type="entry name" value="MITOCHONDRIAL TRANSCRIPTION RESCUE FACTOR 1"/>
    <property type="match status" value="1"/>
</dbReference>
<reference evidence="4" key="1">
    <citation type="submission" date="2016-03" db="EMBL/GenBank/DDBJ databases">
        <authorList>
            <person name="Johnson T.J."/>
            <person name="Youmans B."/>
            <person name="Case K."/>
            <person name="Noll S."/>
        </authorList>
    </citation>
    <scope>NUCLEOTIDE SEQUENCE [LARGE SCALE GENOMIC DNA]</scope>
    <source>
        <strain evidence="4">UMNLAv8</strain>
    </source>
</reference>
<dbReference type="GO" id="GO:0003723">
    <property type="term" value="F:RNA binding"/>
    <property type="evidence" value="ECO:0007669"/>
    <property type="project" value="UniProtKB-KW"/>
</dbReference>
<comment type="caution">
    <text evidence="3">The sequence shown here is derived from an EMBL/GenBank/DDBJ whole genome shotgun (WGS) entry which is preliminary data.</text>
</comment>
<dbReference type="PANTHER" id="PTHR13633:SF3">
    <property type="entry name" value="MITOCHONDRIAL TRANSCRIPTION RESCUE FACTOR 1"/>
    <property type="match status" value="1"/>
</dbReference>
<name>A0A179CLG8_9LACO</name>
<dbReference type="Proteomes" id="UP000078520">
    <property type="component" value="Unassembled WGS sequence"/>
</dbReference>
<dbReference type="SMART" id="SM00363">
    <property type="entry name" value="S4"/>
    <property type="match status" value="1"/>
</dbReference>
<dbReference type="CDD" id="cd00165">
    <property type="entry name" value="S4"/>
    <property type="match status" value="1"/>
</dbReference>
<dbReference type="Pfam" id="PF17774">
    <property type="entry name" value="YlmH_RBD"/>
    <property type="match status" value="1"/>
</dbReference>
<dbReference type="EMBL" id="LVKI01000031">
    <property type="protein sequence ID" value="OAQ07392.1"/>
    <property type="molecule type" value="Genomic_DNA"/>
</dbReference>
<protein>
    <submittedName>
        <fullName evidence="3">RNA-binding protein</fullName>
    </submittedName>
</protein>